<sequence length="119" mass="11643">MAASWGRLKNGVLVWGASAALFYQFVYLPDAAARDAARRPAVVLDSVADRLGTGGPAARRAAAAETDRQRREADARGAAAEAAAAAAASATAAAAADAGGGRPTRGATTDGAGVAPPPA</sequence>
<comment type="caution">
    <text evidence="1">The sequence shown here is derived from an EMBL/GenBank/DDBJ whole genome shotgun (WGS) entry which is preliminary data.</text>
</comment>
<organism evidence="1 2">
    <name type="scientific">Pyropia yezoensis</name>
    <name type="common">Susabi-nori</name>
    <name type="synonym">Porphyra yezoensis</name>
    <dbReference type="NCBI Taxonomy" id="2788"/>
    <lineage>
        <taxon>Eukaryota</taxon>
        <taxon>Rhodophyta</taxon>
        <taxon>Bangiophyceae</taxon>
        <taxon>Bangiales</taxon>
        <taxon>Bangiaceae</taxon>
        <taxon>Pyropia</taxon>
    </lineage>
</organism>
<proteinExistence type="predicted"/>
<gene>
    <name evidence="1" type="ORF">I4F81_000378</name>
</gene>
<reference evidence="1" key="1">
    <citation type="submission" date="2019-11" db="EMBL/GenBank/DDBJ databases">
        <title>Nori genome reveals adaptations in red seaweeds to the harsh intertidal environment.</title>
        <authorList>
            <person name="Wang D."/>
            <person name="Mao Y."/>
        </authorList>
    </citation>
    <scope>NUCLEOTIDE SEQUENCE</scope>
    <source>
        <tissue evidence="1">Gametophyte</tissue>
    </source>
</reference>
<keyword evidence="2" id="KW-1185">Reference proteome</keyword>
<dbReference type="EMBL" id="CM020618">
    <property type="protein sequence ID" value="KAK1857763.1"/>
    <property type="molecule type" value="Genomic_DNA"/>
</dbReference>
<dbReference type="Proteomes" id="UP000798662">
    <property type="component" value="Chromosome 1"/>
</dbReference>
<accession>A0ACC3BJK7</accession>
<evidence type="ECO:0000313" key="2">
    <source>
        <dbReference type="Proteomes" id="UP000798662"/>
    </source>
</evidence>
<name>A0ACC3BJK7_PYRYE</name>
<evidence type="ECO:0000313" key="1">
    <source>
        <dbReference type="EMBL" id="KAK1857763.1"/>
    </source>
</evidence>
<protein>
    <submittedName>
        <fullName evidence="1">Uncharacterized protein</fullName>
    </submittedName>
</protein>